<dbReference type="GO" id="GO:0005634">
    <property type="term" value="C:nucleus"/>
    <property type="evidence" value="ECO:0007669"/>
    <property type="project" value="UniProtKB-SubCell"/>
</dbReference>
<proteinExistence type="inferred from homology"/>
<dbReference type="PROSITE" id="PS00353">
    <property type="entry name" value="HMG_BOX_1"/>
    <property type="match status" value="1"/>
</dbReference>
<dbReference type="InterPro" id="IPR036910">
    <property type="entry name" value="HMG_box_dom_sf"/>
</dbReference>
<evidence type="ECO:0000256" key="2">
    <source>
        <dbReference type="ARBA" id="ARBA00004286"/>
    </source>
</evidence>
<feature type="compositionally biased region" description="Acidic residues" evidence="9">
    <location>
        <begin position="383"/>
        <end position="399"/>
    </location>
</feature>
<keyword evidence="12" id="KW-1185">Reference proteome</keyword>
<evidence type="ECO:0000256" key="5">
    <source>
        <dbReference type="ARBA" id="ARBA00022737"/>
    </source>
</evidence>
<comment type="subcellular location">
    <subcellularLocation>
        <location evidence="2">Chromosome</location>
    </subcellularLocation>
    <subcellularLocation>
        <location evidence="1">Nucleus</location>
    </subcellularLocation>
</comment>
<feature type="DNA-binding region" description="HMG box" evidence="8">
    <location>
        <begin position="303"/>
        <end position="371"/>
    </location>
</feature>
<feature type="domain" description="HMG box" evidence="10">
    <location>
        <begin position="212"/>
        <end position="282"/>
    </location>
</feature>
<dbReference type="FunFam" id="1.10.30.10:FF:000013">
    <property type="entry name" value="High mobility group protein B3"/>
    <property type="match status" value="1"/>
</dbReference>
<dbReference type="SMART" id="SM00398">
    <property type="entry name" value="HMG"/>
    <property type="match status" value="2"/>
</dbReference>
<evidence type="ECO:0000313" key="11">
    <source>
        <dbReference type="EMBL" id="KAL1506021.1"/>
    </source>
</evidence>
<feature type="domain" description="HMG box" evidence="10">
    <location>
        <begin position="303"/>
        <end position="371"/>
    </location>
</feature>
<dbReference type="Pfam" id="PF09011">
    <property type="entry name" value="HMG_box_2"/>
    <property type="match status" value="1"/>
</dbReference>
<dbReference type="SUPFAM" id="SSF47095">
    <property type="entry name" value="HMG-box"/>
    <property type="match status" value="2"/>
</dbReference>
<keyword evidence="4" id="KW-0158">Chromosome</keyword>
<feature type="DNA-binding region" description="HMG box" evidence="8">
    <location>
        <begin position="212"/>
        <end position="282"/>
    </location>
</feature>
<dbReference type="InterPro" id="IPR017967">
    <property type="entry name" value="HMG_boxA_CS"/>
</dbReference>
<comment type="similarity">
    <text evidence="3">Belongs to the HMGB family.</text>
</comment>
<comment type="caution">
    <text evidence="11">The sequence shown here is derived from an EMBL/GenBank/DDBJ whole genome shotgun (WGS) entry which is preliminary data.</text>
</comment>
<dbReference type="Proteomes" id="UP001566132">
    <property type="component" value="Unassembled WGS sequence"/>
</dbReference>
<feature type="region of interest" description="Disordered" evidence="9">
    <location>
        <begin position="45"/>
        <end position="81"/>
    </location>
</feature>
<evidence type="ECO:0000256" key="8">
    <source>
        <dbReference type="PROSITE-ProRule" id="PRU00267"/>
    </source>
</evidence>
<evidence type="ECO:0000256" key="1">
    <source>
        <dbReference type="ARBA" id="ARBA00004123"/>
    </source>
</evidence>
<feature type="compositionally biased region" description="Basic and acidic residues" evidence="9">
    <location>
        <begin position="366"/>
        <end position="375"/>
    </location>
</feature>
<evidence type="ECO:0000313" key="12">
    <source>
        <dbReference type="Proteomes" id="UP001566132"/>
    </source>
</evidence>
<keyword evidence="7 8" id="KW-0539">Nucleus</keyword>
<evidence type="ECO:0000256" key="7">
    <source>
        <dbReference type="ARBA" id="ARBA00023242"/>
    </source>
</evidence>
<feature type="compositionally biased region" description="Polar residues" evidence="9">
    <location>
        <begin position="45"/>
        <end position="63"/>
    </location>
</feature>
<protein>
    <recommendedName>
        <fullName evidence="10">HMG box domain-containing protein</fullName>
    </recommendedName>
</protein>
<dbReference type="EMBL" id="JBDJPC010000004">
    <property type="protein sequence ID" value="KAL1506021.1"/>
    <property type="molecule type" value="Genomic_DNA"/>
</dbReference>
<evidence type="ECO:0000259" key="10">
    <source>
        <dbReference type="PROSITE" id="PS50118"/>
    </source>
</evidence>
<reference evidence="11 12" key="1">
    <citation type="submission" date="2024-05" db="EMBL/GenBank/DDBJ databases">
        <title>Genetic variation in Jamaican populations of the coffee berry borer (Hypothenemus hampei).</title>
        <authorList>
            <person name="Errbii M."/>
            <person name="Myrie A."/>
        </authorList>
    </citation>
    <scope>NUCLEOTIDE SEQUENCE [LARGE SCALE GENOMIC DNA]</scope>
    <source>
        <strain evidence="11">JA-Hopewell-2020-01-JO</strain>
        <tissue evidence="11">Whole body</tissue>
    </source>
</reference>
<dbReference type="GO" id="GO:0003677">
    <property type="term" value="F:DNA binding"/>
    <property type="evidence" value="ECO:0007669"/>
    <property type="project" value="UniProtKB-UniRule"/>
</dbReference>
<dbReference type="Pfam" id="PF00505">
    <property type="entry name" value="HMG_box"/>
    <property type="match status" value="1"/>
</dbReference>
<feature type="region of interest" description="Disordered" evidence="9">
    <location>
        <begin position="1"/>
        <end position="27"/>
    </location>
</feature>
<dbReference type="PRINTS" id="PR00886">
    <property type="entry name" value="HIGHMOBLTY12"/>
</dbReference>
<organism evidence="11 12">
    <name type="scientific">Hypothenemus hampei</name>
    <name type="common">Coffee berry borer</name>
    <dbReference type="NCBI Taxonomy" id="57062"/>
    <lineage>
        <taxon>Eukaryota</taxon>
        <taxon>Metazoa</taxon>
        <taxon>Ecdysozoa</taxon>
        <taxon>Arthropoda</taxon>
        <taxon>Hexapoda</taxon>
        <taxon>Insecta</taxon>
        <taxon>Pterygota</taxon>
        <taxon>Neoptera</taxon>
        <taxon>Endopterygota</taxon>
        <taxon>Coleoptera</taxon>
        <taxon>Polyphaga</taxon>
        <taxon>Cucujiformia</taxon>
        <taxon>Curculionidae</taxon>
        <taxon>Scolytinae</taxon>
        <taxon>Hypothenemus</taxon>
    </lineage>
</organism>
<feature type="compositionally biased region" description="Basic and acidic residues" evidence="9">
    <location>
        <begin position="120"/>
        <end position="150"/>
    </location>
</feature>
<dbReference type="AlphaFoldDB" id="A0ABD1EYA9"/>
<name>A0ABD1EYA9_HYPHA</name>
<dbReference type="InterPro" id="IPR050342">
    <property type="entry name" value="HMGB"/>
</dbReference>
<feature type="compositionally biased region" description="Low complexity" evidence="9">
    <location>
        <begin position="64"/>
        <end position="81"/>
    </location>
</feature>
<dbReference type="PANTHER" id="PTHR48112">
    <property type="entry name" value="HIGH MOBILITY GROUP PROTEIN DSP1"/>
    <property type="match status" value="1"/>
</dbReference>
<sequence length="399" mass="47206">MSDHNRATWDGNMWWPNDQQQQQQNFETATGTISASEHNNQMFNYKLGNNSYENTQNSSTPATTNVSNSNVQDNQQQQQQYNTPDYAQQWWNYHQDMHNTGLQGLQNMSNQQQQNMQNHTHQDAQSRHEEAQRQEANRQHQEAVQRQQQEEYRQHQEAIHQHRQAIAEAQARHLQLQQQLQLQNNHNQVLQQHQQLLAQAKGRMPKKADAKPRGRMTAYAFFVQTCREEHKKKHPEENVVFAEFSKKCAERWKTMSDKEKKRFHEMAEKDKMRYDIEMQNYTPPKGEKQRGKKRKQIKDPNAPKRSLSAFFWFSNDERGKVKALNPEYGVGDIAKELGRRWAEADPETRAKYDVLADKDKARYEKEMTAYKKKNDPTAQPPVPEEEPEEEEEVEEDDDE</sequence>
<keyword evidence="5" id="KW-0677">Repeat</keyword>
<evidence type="ECO:0000256" key="6">
    <source>
        <dbReference type="ARBA" id="ARBA00023125"/>
    </source>
</evidence>
<keyword evidence="6 8" id="KW-0238">DNA-binding</keyword>
<evidence type="ECO:0000256" key="4">
    <source>
        <dbReference type="ARBA" id="ARBA00022454"/>
    </source>
</evidence>
<evidence type="ECO:0000256" key="3">
    <source>
        <dbReference type="ARBA" id="ARBA00008774"/>
    </source>
</evidence>
<accession>A0ABD1EYA9</accession>
<feature type="region of interest" description="Disordered" evidence="9">
    <location>
        <begin position="111"/>
        <end position="150"/>
    </location>
</feature>
<gene>
    <name evidence="11" type="ORF">ABEB36_005458</name>
</gene>
<feature type="region of interest" description="Disordered" evidence="9">
    <location>
        <begin position="366"/>
        <end position="399"/>
    </location>
</feature>
<dbReference type="InterPro" id="IPR009071">
    <property type="entry name" value="HMG_box_dom"/>
</dbReference>
<feature type="region of interest" description="Disordered" evidence="9">
    <location>
        <begin position="278"/>
        <end position="302"/>
    </location>
</feature>
<dbReference type="PROSITE" id="PS50118">
    <property type="entry name" value="HMG_BOX_2"/>
    <property type="match status" value="2"/>
</dbReference>
<dbReference type="Gene3D" id="1.10.30.10">
    <property type="entry name" value="High mobility group box domain"/>
    <property type="match status" value="2"/>
</dbReference>
<dbReference type="GO" id="GO:0005694">
    <property type="term" value="C:chromosome"/>
    <property type="evidence" value="ECO:0007669"/>
    <property type="project" value="UniProtKB-SubCell"/>
</dbReference>
<dbReference type="FunFam" id="1.10.30.10:FF:000016">
    <property type="entry name" value="FACT complex subunit SSRP1"/>
    <property type="match status" value="1"/>
</dbReference>
<dbReference type="PANTHER" id="PTHR48112:SF32">
    <property type="entry name" value="HIGH MOBILITY GROUP PROTEIN B3"/>
    <property type="match status" value="1"/>
</dbReference>
<evidence type="ECO:0000256" key="9">
    <source>
        <dbReference type="SAM" id="MobiDB-lite"/>
    </source>
</evidence>
<dbReference type="CDD" id="cd21978">
    <property type="entry name" value="HMG-box_HMGB_rpt1"/>
    <property type="match status" value="1"/>
</dbReference>